<evidence type="ECO:0000259" key="4">
    <source>
        <dbReference type="Pfam" id="PF05193"/>
    </source>
</evidence>
<dbReference type="Gene3D" id="3.30.830.10">
    <property type="entry name" value="Metalloenzyme, LuxS/M16 peptidase-like"/>
    <property type="match status" value="2"/>
</dbReference>
<evidence type="ECO:0000256" key="1">
    <source>
        <dbReference type="ARBA" id="ARBA00007261"/>
    </source>
</evidence>
<dbReference type="RefSeq" id="WP_016443719.1">
    <property type="nucleotide sequence ID" value="NZ_KE150266.1"/>
</dbReference>
<organism evidence="5 6">
    <name type="scientific">Gleimia europaea ACS-120-V-Col10b</name>
    <dbReference type="NCBI Taxonomy" id="883069"/>
    <lineage>
        <taxon>Bacteria</taxon>
        <taxon>Bacillati</taxon>
        <taxon>Actinomycetota</taxon>
        <taxon>Actinomycetes</taxon>
        <taxon>Actinomycetales</taxon>
        <taxon>Actinomycetaceae</taxon>
        <taxon>Gleimia</taxon>
    </lineage>
</organism>
<evidence type="ECO:0008006" key="7">
    <source>
        <dbReference type="Google" id="ProtNLM"/>
    </source>
</evidence>
<feature type="domain" description="Peptidase M16 N-terminal" evidence="3">
    <location>
        <begin position="38"/>
        <end position="183"/>
    </location>
</feature>
<dbReference type="AlphaFoldDB" id="A0A9W5VW51"/>
<dbReference type="InterPro" id="IPR011249">
    <property type="entry name" value="Metalloenz_LuxS/M16"/>
</dbReference>
<evidence type="ECO:0000313" key="5">
    <source>
        <dbReference type="EMBL" id="EPD30607.1"/>
    </source>
</evidence>
<dbReference type="Pfam" id="PF00675">
    <property type="entry name" value="Peptidase_M16"/>
    <property type="match status" value="1"/>
</dbReference>
<dbReference type="EMBL" id="AGWN01000001">
    <property type="protein sequence ID" value="EPD30607.1"/>
    <property type="molecule type" value="Genomic_DNA"/>
</dbReference>
<evidence type="ECO:0000313" key="6">
    <source>
        <dbReference type="Proteomes" id="UP000014387"/>
    </source>
</evidence>
<reference evidence="5 6" key="1">
    <citation type="submission" date="2013-05" db="EMBL/GenBank/DDBJ databases">
        <title>The Genome Sequence of Actinomyces europaeus ACS-120-V-COL10B.</title>
        <authorList>
            <consortium name="The Broad Institute Genomics Platform"/>
            <person name="Earl A."/>
            <person name="Ward D."/>
            <person name="Feldgarden M."/>
            <person name="Gevers D."/>
            <person name="Saerens B."/>
            <person name="Vaneechoutte M."/>
            <person name="Walker B."/>
            <person name="Young S."/>
            <person name="Zeng Q."/>
            <person name="Gargeya S."/>
            <person name="Fitzgerald M."/>
            <person name="Haas B."/>
            <person name="Abouelleil A."/>
            <person name="Allen A.W."/>
            <person name="Alvarado L."/>
            <person name="Arachchi H.M."/>
            <person name="Berlin A.M."/>
            <person name="Chapman S.B."/>
            <person name="Gainer-Dewar J."/>
            <person name="Goldberg J."/>
            <person name="Griggs A."/>
            <person name="Gujja S."/>
            <person name="Hansen M."/>
            <person name="Howarth C."/>
            <person name="Imamovic A."/>
            <person name="Ireland A."/>
            <person name="Larimer J."/>
            <person name="McCowan C."/>
            <person name="Murphy C."/>
            <person name="Pearson M."/>
            <person name="Poon T.W."/>
            <person name="Priest M."/>
            <person name="Roberts A."/>
            <person name="Saif S."/>
            <person name="Shea T."/>
            <person name="Sisk P."/>
            <person name="Sykes S."/>
            <person name="Wortman J."/>
            <person name="Nusbaum C."/>
            <person name="Birren B."/>
        </authorList>
    </citation>
    <scope>NUCLEOTIDE SEQUENCE [LARGE SCALE GENOMIC DNA]</scope>
    <source>
        <strain evidence="5 6">ACS-120-V-Col10b</strain>
    </source>
</reference>
<dbReference type="PROSITE" id="PS00143">
    <property type="entry name" value="INSULINASE"/>
    <property type="match status" value="1"/>
</dbReference>
<protein>
    <recommendedName>
        <fullName evidence="7">Peptidase M16 inactive domain-containing protein</fullName>
    </recommendedName>
</protein>
<comment type="similarity">
    <text evidence="1 2">Belongs to the peptidase M16 family.</text>
</comment>
<sequence>MLEISDLPLVCSTDERAAITLLDDETLIRRTILPGGVRVLSQHVPAQRSVSLSAWCPVGSRDEDPTQAGSTHFLEHLLFKGTPTRSAQDIANAFDEVGGESNAATTKEYTYYWARTLAEDLPMSVAVLMDMMSSSLLDEAEFERERGVILDELAMGNDDPVEIVHENFAQAIYGDHPLGRPIGGSIETVSAAQRDAVVGYYHDKYQPSSLVIVAAGAVDHAELCELVGGALATAGWDLDPAALPLSTRTCNQGQPEFDDREIRKEKPGEQAHVLLGGRSINANDDRRPTMAVLLSILGGSMSSRLFQEIRERRGLAYTTYAFDTAYVDYGHFGMYAGCAPKNVDLVEQLMREQLVDLATAGPTEAELARVKGQLRGAMALGLEDSGARMARLGRAEVVHGRFIPLELTLSRINAITRADVADLAQLLLDQPTCRSVVMPI</sequence>
<dbReference type="Pfam" id="PF05193">
    <property type="entry name" value="Peptidase_M16_C"/>
    <property type="match status" value="1"/>
</dbReference>
<comment type="caution">
    <text evidence="5">The sequence shown here is derived from an EMBL/GenBank/DDBJ whole genome shotgun (WGS) entry which is preliminary data.</text>
</comment>
<evidence type="ECO:0000256" key="2">
    <source>
        <dbReference type="RuleBase" id="RU004447"/>
    </source>
</evidence>
<feature type="domain" description="Peptidase M16 C-terminal" evidence="4">
    <location>
        <begin position="193"/>
        <end position="374"/>
    </location>
</feature>
<proteinExistence type="inferred from homology"/>
<dbReference type="GO" id="GO:0004222">
    <property type="term" value="F:metalloendopeptidase activity"/>
    <property type="evidence" value="ECO:0007669"/>
    <property type="project" value="InterPro"/>
</dbReference>
<dbReference type="InterPro" id="IPR011765">
    <property type="entry name" value="Pept_M16_N"/>
</dbReference>
<dbReference type="Proteomes" id="UP000014387">
    <property type="component" value="Unassembled WGS sequence"/>
</dbReference>
<dbReference type="SUPFAM" id="SSF63411">
    <property type="entry name" value="LuxS/MPP-like metallohydrolase"/>
    <property type="match status" value="2"/>
</dbReference>
<dbReference type="PANTHER" id="PTHR11851">
    <property type="entry name" value="METALLOPROTEASE"/>
    <property type="match status" value="1"/>
</dbReference>
<dbReference type="InterPro" id="IPR001431">
    <property type="entry name" value="Pept_M16_Zn_BS"/>
</dbReference>
<dbReference type="GO" id="GO:0046872">
    <property type="term" value="F:metal ion binding"/>
    <property type="evidence" value="ECO:0007669"/>
    <property type="project" value="InterPro"/>
</dbReference>
<accession>A0A9W5VW51</accession>
<dbReference type="PANTHER" id="PTHR11851:SF49">
    <property type="entry name" value="MITOCHONDRIAL-PROCESSING PEPTIDASE SUBUNIT ALPHA"/>
    <property type="match status" value="1"/>
</dbReference>
<dbReference type="InterPro" id="IPR007863">
    <property type="entry name" value="Peptidase_M16_C"/>
</dbReference>
<keyword evidence="6" id="KW-1185">Reference proteome</keyword>
<gene>
    <name evidence="5" type="ORF">HMPREF9238_00353</name>
</gene>
<name>A0A9W5VW51_9ACTO</name>
<dbReference type="InterPro" id="IPR050361">
    <property type="entry name" value="MPP/UQCRC_Complex"/>
</dbReference>
<dbReference type="GO" id="GO:0006508">
    <property type="term" value="P:proteolysis"/>
    <property type="evidence" value="ECO:0007669"/>
    <property type="project" value="InterPro"/>
</dbReference>
<evidence type="ECO:0000259" key="3">
    <source>
        <dbReference type="Pfam" id="PF00675"/>
    </source>
</evidence>